<accession>A0A1I4TET5</accession>
<feature type="region of interest" description="Disordered" evidence="1">
    <location>
        <begin position="1"/>
        <end position="29"/>
    </location>
</feature>
<reference evidence="3 4" key="1">
    <citation type="submission" date="2016-10" db="EMBL/GenBank/DDBJ databases">
        <authorList>
            <person name="de Groot N.N."/>
        </authorList>
    </citation>
    <scope>NUCLEOTIDE SEQUENCE [LARGE SCALE GENOMIC DNA]</scope>
    <source>
        <strain evidence="3 4">DSM 15283</strain>
    </source>
</reference>
<dbReference type="RefSeq" id="WP_093096968.1">
    <property type="nucleotide sequence ID" value="NZ_FOTQ01000016.1"/>
</dbReference>
<dbReference type="AlphaFoldDB" id="A0A1I4TET5"/>
<feature type="transmembrane region" description="Helical" evidence="2">
    <location>
        <begin position="146"/>
        <end position="163"/>
    </location>
</feature>
<evidence type="ECO:0000256" key="2">
    <source>
        <dbReference type="SAM" id="Phobius"/>
    </source>
</evidence>
<keyword evidence="2" id="KW-0472">Membrane</keyword>
<organism evidence="3 4">
    <name type="scientific">Shimia aestuarii</name>
    <dbReference type="NCBI Taxonomy" id="254406"/>
    <lineage>
        <taxon>Bacteria</taxon>
        <taxon>Pseudomonadati</taxon>
        <taxon>Pseudomonadota</taxon>
        <taxon>Alphaproteobacteria</taxon>
        <taxon>Rhodobacterales</taxon>
        <taxon>Roseobacteraceae</taxon>
    </lineage>
</organism>
<keyword evidence="2" id="KW-1133">Transmembrane helix</keyword>
<dbReference type="STRING" id="254406.SAMN04488042_1165"/>
<evidence type="ECO:0000256" key="1">
    <source>
        <dbReference type="SAM" id="MobiDB-lite"/>
    </source>
</evidence>
<gene>
    <name evidence="3" type="ORF">SAMN04488042_1165</name>
</gene>
<feature type="region of interest" description="Disordered" evidence="1">
    <location>
        <begin position="44"/>
        <end position="77"/>
    </location>
</feature>
<dbReference type="OrthoDB" id="7877459at2"/>
<proteinExistence type="predicted"/>
<dbReference type="Proteomes" id="UP000199144">
    <property type="component" value="Unassembled WGS sequence"/>
</dbReference>
<keyword evidence="2" id="KW-0812">Transmembrane</keyword>
<sequence length="227" mass="25293">MSDEEVAERDGTGARQFGEEIIEPGEPFTGETLDTIRALIADSPDVGVTATDGMKPEETASGRFEPAVSGQSHGHDAIETPRDVRETVPSEEAEPAPARVRRAWRRLEIVEGAPGQLVRHVLRSPRWIALMILAGVFLWRPWFIPALVFVIVFALLLIGVLIGQDRLGRIMIYVLKRYIWADPARGAALQNVLPARWHPFLYKPLGDEDAWEGPVDPTFAARLARMR</sequence>
<evidence type="ECO:0000313" key="4">
    <source>
        <dbReference type="Proteomes" id="UP000199144"/>
    </source>
</evidence>
<dbReference type="EMBL" id="FOTQ01000016">
    <property type="protein sequence ID" value="SFM75199.1"/>
    <property type="molecule type" value="Genomic_DNA"/>
</dbReference>
<evidence type="ECO:0000313" key="3">
    <source>
        <dbReference type="EMBL" id="SFM75199.1"/>
    </source>
</evidence>
<name>A0A1I4TET5_9RHOB</name>
<keyword evidence="4" id="KW-1185">Reference proteome</keyword>
<protein>
    <submittedName>
        <fullName evidence="3">Uncharacterized protein</fullName>
    </submittedName>
</protein>